<proteinExistence type="predicted"/>
<evidence type="ECO:0000313" key="2">
    <source>
        <dbReference type="Proteomes" id="UP001652625"/>
    </source>
</evidence>
<name>A0ABM4DMW8_HYDVU</name>
<organism evidence="2 3">
    <name type="scientific">Hydra vulgaris</name>
    <name type="common">Hydra</name>
    <name type="synonym">Hydra attenuata</name>
    <dbReference type="NCBI Taxonomy" id="6087"/>
    <lineage>
        <taxon>Eukaryota</taxon>
        <taxon>Metazoa</taxon>
        <taxon>Cnidaria</taxon>
        <taxon>Hydrozoa</taxon>
        <taxon>Hydroidolina</taxon>
        <taxon>Anthoathecata</taxon>
        <taxon>Aplanulata</taxon>
        <taxon>Hydridae</taxon>
        <taxon>Hydra</taxon>
    </lineage>
</organism>
<dbReference type="GeneID" id="136092116"/>
<sequence length="642" mass="74230">MKSFAGARIMVYLLFLLFILHKETFQSFTMVKDTEIKKNQLLVILTNLPKEYELSFNFKPTKFLSQSASVIHLTVGGDKNKYGDRTPCVWVSPDNYLYFSSAINGTTDTIIKSRVISPLNEWTKIKITQLKFKSEYLFTVEIANNEIYNVQNIIPMSFNGVKVYLGSPWMSAQPGFIKNFVIANACAEILFIIGQSKIKKNHLVKTLHKLLKEYELSFELFLTSYTEHTFTNIIHLTIGGDENIYGARIASLFIRMGSYGHFGFSLNNKINEYQEWNDLFQLNVWTTIKISQIYVENKYMLTLWVAENLLYSVENISPTEFTNVMVYISNPWYNEQPGFIRNLIIKNGYAAEGAICKPLLNMIINELLTNKNYLSVNTSIGYVYERGLIAYNIAWQYFLPHFLTTFSKSKEYYKNGSKYGIPGAFITTGVNQYMNISLDTTNFFLRGDFTLEIPLKILYQNSAGDAWNQYVSIKKVITQSSDTDPIAGKSSEALKGSYGRGICLDEIESSIYVCMNLYVETHNTACFMSTNYGEQWKRLDLRVGSVLGHHTFTRDLYGIHRNQKTYLTYDKTYRKWLAITNDEFEKDISNKLNDTACLKLEGNNEQVFTFHSQQWMGNNKGLFYRKFPSESWIRRVDWNTFS</sequence>
<feature type="chain" id="PRO_5045552097" evidence="1">
    <location>
        <begin position="26"/>
        <end position="642"/>
    </location>
</feature>
<evidence type="ECO:0000313" key="3">
    <source>
        <dbReference type="RefSeq" id="XP_065675906.1"/>
    </source>
</evidence>
<gene>
    <name evidence="3" type="primary">LOC136092116</name>
</gene>
<evidence type="ECO:0000256" key="1">
    <source>
        <dbReference type="SAM" id="SignalP"/>
    </source>
</evidence>
<accession>A0ABM4DMW8</accession>
<keyword evidence="1" id="KW-0732">Signal</keyword>
<protein>
    <submittedName>
        <fullName evidence="3">Uncharacterized protein LOC136092116 isoform X1</fullName>
    </submittedName>
</protein>
<dbReference type="RefSeq" id="XP_065675906.1">
    <property type="nucleotide sequence ID" value="XM_065819834.1"/>
</dbReference>
<reference evidence="3" key="1">
    <citation type="submission" date="2025-08" db="UniProtKB">
        <authorList>
            <consortium name="RefSeq"/>
        </authorList>
    </citation>
    <scope>IDENTIFICATION</scope>
</reference>
<feature type="signal peptide" evidence="1">
    <location>
        <begin position="1"/>
        <end position="25"/>
    </location>
</feature>
<keyword evidence="2" id="KW-1185">Reference proteome</keyword>
<dbReference type="Proteomes" id="UP001652625">
    <property type="component" value="Chromosome 15"/>
</dbReference>